<gene>
    <name evidence="1" type="ORF">ACZ11_14335</name>
</gene>
<sequence>MGLQITICNNLLLLKTGAICKVKYIALRQNEGLIYVPTRRFVADASLSHRAKLLGAFDETLECEQSDLRQGEIDGHTFFIIITLLTS</sequence>
<dbReference type="Proteomes" id="UP000037326">
    <property type="component" value="Unassembled WGS sequence"/>
</dbReference>
<name>A0A0K9F8G5_9BACI</name>
<evidence type="ECO:0000313" key="2">
    <source>
        <dbReference type="Proteomes" id="UP000037326"/>
    </source>
</evidence>
<dbReference type="PATRIC" id="fig|582475.4.peg.4951"/>
<dbReference type="AlphaFoldDB" id="A0A0K9F8G5"/>
<comment type="caution">
    <text evidence="1">The sequence shown here is derived from an EMBL/GenBank/DDBJ whole genome shotgun (WGS) entry which is preliminary data.</text>
</comment>
<organism evidence="1 2">
    <name type="scientific">Lysinibacillus xylanilyticus</name>
    <dbReference type="NCBI Taxonomy" id="582475"/>
    <lineage>
        <taxon>Bacteria</taxon>
        <taxon>Bacillati</taxon>
        <taxon>Bacillota</taxon>
        <taxon>Bacilli</taxon>
        <taxon>Bacillales</taxon>
        <taxon>Bacillaceae</taxon>
        <taxon>Lysinibacillus</taxon>
    </lineage>
</organism>
<reference evidence="2" key="1">
    <citation type="submission" date="2015-07" db="EMBL/GenBank/DDBJ databases">
        <authorList>
            <consortium name="Consortium for Microbial Forensics and Genomics (microFORGE)"/>
            <person name="Knight B.M."/>
            <person name="Roberts D.P."/>
            <person name="Lin D."/>
            <person name="Hari K."/>
            <person name="Fletcher J."/>
            <person name="Melcher U."/>
            <person name="Blagden T."/>
            <person name="Winegar R.A."/>
        </authorList>
    </citation>
    <scope>NUCLEOTIDE SEQUENCE [LARGE SCALE GENOMIC DNA]</scope>
    <source>
        <strain evidence="2">DSM 23493</strain>
    </source>
</reference>
<protein>
    <submittedName>
        <fullName evidence="1">Uncharacterized protein</fullName>
    </submittedName>
</protein>
<accession>A0A0K9F8G5</accession>
<dbReference type="EMBL" id="LFXJ01000006">
    <property type="protein sequence ID" value="KMY30810.1"/>
    <property type="molecule type" value="Genomic_DNA"/>
</dbReference>
<evidence type="ECO:0000313" key="1">
    <source>
        <dbReference type="EMBL" id="KMY30810.1"/>
    </source>
</evidence>
<proteinExistence type="predicted"/>